<keyword evidence="2" id="KW-1185">Reference proteome</keyword>
<sequence length="396" mass="45720">MSSQNSSVFPTELVDLILSNVASLYPKDQYKPAWNGSSYTPAEAEYKAYFSSCSLVCRTWNALVKPYHNRILAIRCSGYAKKRFSYSVSLQEVLNFLESNPYLFKYVRHLRLLPPHRHTQVQDPMLLPQILHRFTALRVVELVNIDLTPESIQKHLCNLDNNDEVRTTSPLKLDHFAVYATPERLLPINAVLFFLSLVSEAESFLLETDPQSTWSVYQKSGRAQMAQWHSMDPSIIPRHDRLRTSSLSIKSRNLPPEVVKYFIWSQTLKNNNLTKLYLQADSTRLRNVAILFTPLHSHLLELTLDLSQFAASSQAGKYNQTLSPSHPRLCLIMPVVSNHCDTRQFQRLPTLAEAYFESSSRRRRHRPNIHNPPQTGHQRNKVHATPTIILTRNRRY</sequence>
<evidence type="ECO:0000313" key="1">
    <source>
        <dbReference type="EMBL" id="KAI0084449.1"/>
    </source>
</evidence>
<dbReference type="Proteomes" id="UP001055072">
    <property type="component" value="Unassembled WGS sequence"/>
</dbReference>
<name>A0ACB8TRJ2_9APHY</name>
<comment type="caution">
    <text evidence="1">The sequence shown here is derived from an EMBL/GenBank/DDBJ whole genome shotgun (WGS) entry which is preliminary data.</text>
</comment>
<reference evidence="1" key="1">
    <citation type="journal article" date="2021" name="Environ. Microbiol.">
        <title>Gene family expansions and transcriptome signatures uncover fungal adaptations to wood decay.</title>
        <authorList>
            <person name="Hage H."/>
            <person name="Miyauchi S."/>
            <person name="Viragh M."/>
            <person name="Drula E."/>
            <person name="Min B."/>
            <person name="Chaduli D."/>
            <person name="Navarro D."/>
            <person name="Favel A."/>
            <person name="Norest M."/>
            <person name="Lesage-Meessen L."/>
            <person name="Balint B."/>
            <person name="Merenyi Z."/>
            <person name="de Eugenio L."/>
            <person name="Morin E."/>
            <person name="Martinez A.T."/>
            <person name="Baldrian P."/>
            <person name="Stursova M."/>
            <person name="Martinez M.J."/>
            <person name="Novotny C."/>
            <person name="Magnuson J.K."/>
            <person name="Spatafora J.W."/>
            <person name="Maurice S."/>
            <person name="Pangilinan J."/>
            <person name="Andreopoulos W."/>
            <person name="LaButti K."/>
            <person name="Hundley H."/>
            <person name="Na H."/>
            <person name="Kuo A."/>
            <person name="Barry K."/>
            <person name="Lipzen A."/>
            <person name="Henrissat B."/>
            <person name="Riley R."/>
            <person name="Ahrendt S."/>
            <person name="Nagy L.G."/>
            <person name="Grigoriev I.V."/>
            <person name="Martin F."/>
            <person name="Rosso M.N."/>
        </authorList>
    </citation>
    <scope>NUCLEOTIDE SEQUENCE</scope>
    <source>
        <strain evidence="1">CBS 384.51</strain>
    </source>
</reference>
<protein>
    <submittedName>
        <fullName evidence="1">Uncharacterized protein</fullName>
    </submittedName>
</protein>
<evidence type="ECO:0000313" key="2">
    <source>
        <dbReference type="Proteomes" id="UP001055072"/>
    </source>
</evidence>
<proteinExistence type="predicted"/>
<dbReference type="EMBL" id="MU274942">
    <property type="protein sequence ID" value="KAI0084449.1"/>
    <property type="molecule type" value="Genomic_DNA"/>
</dbReference>
<gene>
    <name evidence="1" type="ORF">BDY19DRAFT_531393</name>
</gene>
<accession>A0ACB8TRJ2</accession>
<organism evidence="1 2">
    <name type="scientific">Irpex rosettiformis</name>
    <dbReference type="NCBI Taxonomy" id="378272"/>
    <lineage>
        <taxon>Eukaryota</taxon>
        <taxon>Fungi</taxon>
        <taxon>Dikarya</taxon>
        <taxon>Basidiomycota</taxon>
        <taxon>Agaricomycotina</taxon>
        <taxon>Agaricomycetes</taxon>
        <taxon>Polyporales</taxon>
        <taxon>Irpicaceae</taxon>
        <taxon>Irpex</taxon>
    </lineage>
</organism>